<dbReference type="EMBL" id="JH767183">
    <property type="protein sequence ID" value="EQC29550.1"/>
    <property type="molecule type" value="Genomic_DNA"/>
</dbReference>
<dbReference type="OMA" id="MGACTMT"/>
<keyword evidence="2" id="KW-1185">Reference proteome</keyword>
<evidence type="ECO:0000313" key="1">
    <source>
        <dbReference type="EMBL" id="EQC29550.1"/>
    </source>
</evidence>
<name>T0Q7W4_SAPDV</name>
<dbReference type="eggNOG" id="ENOG502S3NU">
    <property type="taxonomic scope" value="Eukaryota"/>
</dbReference>
<dbReference type="OrthoDB" id="66963at2759"/>
<proteinExistence type="predicted"/>
<dbReference type="InParanoid" id="T0Q7W4"/>
<dbReference type="RefSeq" id="XP_008617102.1">
    <property type="nucleotide sequence ID" value="XM_008618880.1"/>
</dbReference>
<dbReference type="VEuPathDB" id="FungiDB:SDRG_12799"/>
<gene>
    <name evidence="1" type="ORF">SDRG_12799</name>
</gene>
<evidence type="ECO:0000313" key="2">
    <source>
        <dbReference type="Proteomes" id="UP000030762"/>
    </source>
</evidence>
<sequence length="160" mass="17839">MPALLEVGFWCKDEADLLDGRPHPRTLQEPVWFAANADLAASVVDYLRTQGCVESYEMGYSFCRLGDACPPKSMGACTMTDGVYCWPEGYAHYLDVHCVRPPQDLVDHILAQPRTLPPSRLDLWDHATHQRISMPLAMQSMVLANTTLTVREETPSCAVS</sequence>
<protein>
    <submittedName>
        <fullName evidence="1">Uncharacterized protein</fullName>
    </submittedName>
</protein>
<dbReference type="Proteomes" id="UP000030762">
    <property type="component" value="Unassembled WGS sequence"/>
</dbReference>
<accession>T0Q7W4</accession>
<dbReference type="AlphaFoldDB" id="T0Q7W4"/>
<reference evidence="1 2" key="1">
    <citation type="submission" date="2012-04" db="EMBL/GenBank/DDBJ databases">
        <title>The Genome Sequence of Saprolegnia declina VS20.</title>
        <authorList>
            <consortium name="The Broad Institute Genome Sequencing Platform"/>
            <person name="Russ C."/>
            <person name="Nusbaum C."/>
            <person name="Tyler B."/>
            <person name="van West P."/>
            <person name="Dieguez-Uribeondo J."/>
            <person name="de Bruijn I."/>
            <person name="Tripathy S."/>
            <person name="Jiang R."/>
            <person name="Young S.K."/>
            <person name="Zeng Q."/>
            <person name="Gargeya S."/>
            <person name="Fitzgerald M."/>
            <person name="Haas B."/>
            <person name="Abouelleil A."/>
            <person name="Alvarado L."/>
            <person name="Arachchi H.M."/>
            <person name="Berlin A."/>
            <person name="Chapman S.B."/>
            <person name="Goldberg J."/>
            <person name="Griggs A."/>
            <person name="Gujja S."/>
            <person name="Hansen M."/>
            <person name="Howarth C."/>
            <person name="Imamovic A."/>
            <person name="Larimer J."/>
            <person name="McCowen C."/>
            <person name="Montmayeur A."/>
            <person name="Murphy C."/>
            <person name="Neiman D."/>
            <person name="Pearson M."/>
            <person name="Priest M."/>
            <person name="Roberts A."/>
            <person name="Saif S."/>
            <person name="Shea T."/>
            <person name="Sisk P."/>
            <person name="Sykes S."/>
            <person name="Wortman J."/>
            <person name="Nusbaum C."/>
            <person name="Birren B."/>
        </authorList>
    </citation>
    <scope>NUCLEOTIDE SEQUENCE [LARGE SCALE GENOMIC DNA]</scope>
    <source>
        <strain evidence="1 2">VS20</strain>
    </source>
</reference>
<dbReference type="GeneID" id="19953526"/>
<organism evidence="1 2">
    <name type="scientific">Saprolegnia diclina (strain VS20)</name>
    <dbReference type="NCBI Taxonomy" id="1156394"/>
    <lineage>
        <taxon>Eukaryota</taxon>
        <taxon>Sar</taxon>
        <taxon>Stramenopiles</taxon>
        <taxon>Oomycota</taxon>
        <taxon>Saprolegniomycetes</taxon>
        <taxon>Saprolegniales</taxon>
        <taxon>Saprolegniaceae</taxon>
        <taxon>Saprolegnia</taxon>
    </lineage>
</organism>